<evidence type="ECO:0000256" key="3">
    <source>
        <dbReference type="ARBA" id="ARBA00006376"/>
    </source>
</evidence>
<evidence type="ECO:0000256" key="7">
    <source>
        <dbReference type="PIRSR" id="PIRSR000412-50"/>
    </source>
</evidence>
<dbReference type="Gene3D" id="3.40.640.10">
    <property type="entry name" value="Type I PLP-dependent aspartate aminotransferase-like (Major domain)"/>
    <property type="match status" value="1"/>
</dbReference>
<dbReference type="InterPro" id="IPR015424">
    <property type="entry name" value="PyrdxlP-dep_Trfase"/>
</dbReference>
<dbReference type="Gene3D" id="3.90.1150.10">
    <property type="entry name" value="Aspartate Aminotransferase, domain 1"/>
    <property type="match status" value="1"/>
</dbReference>
<dbReference type="RefSeq" id="XP_011128709.1">
    <property type="nucleotide sequence ID" value="XM_011130407.1"/>
</dbReference>
<dbReference type="GO" id="GO:0032259">
    <property type="term" value="P:methylation"/>
    <property type="evidence" value="ECO:0007669"/>
    <property type="project" value="UniProtKB-KW"/>
</dbReference>
<dbReference type="Proteomes" id="UP000019763">
    <property type="component" value="Unassembled WGS sequence"/>
</dbReference>
<dbReference type="PROSITE" id="PS00096">
    <property type="entry name" value="SHMT"/>
    <property type="match status" value="1"/>
</dbReference>
<dbReference type="VEuPathDB" id="CryptoDB:GNI_008320"/>
<dbReference type="AlphaFoldDB" id="A0A023BDC0"/>
<name>A0A023BDC0_GRENI</name>
<organism evidence="10 11">
    <name type="scientific">Gregarina niphandrodes</name>
    <name type="common">Septate eugregarine</name>
    <dbReference type="NCBI Taxonomy" id="110365"/>
    <lineage>
        <taxon>Eukaryota</taxon>
        <taxon>Sar</taxon>
        <taxon>Alveolata</taxon>
        <taxon>Apicomplexa</taxon>
        <taxon>Conoidasida</taxon>
        <taxon>Gregarinasina</taxon>
        <taxon>Eugregarinorida</taxon>
        <taxon>Gregarinidae</taxon>
        <taxon>Gregarina</taxon>
    </lineage>
</organism>
<dbReference type="NCBIfam" id="NF000586">
    <property type="entry name" value="PRK00011.1"/>
    <property type="match status" value="1"/>
</dbReference>
<comment type="pathway">
    <text evidence="2 8">One-carbon metabolism; tetrahydrofolate interconversion.</text>
</comment>
<dbReference type="InterPro" id="IPR015422">
    <property type="entry name" value="PyrdxlP-dep_Trfase_small"/>
</dbReference>
<keyword evidence="11" id="KW-1185">Reference proteome</keyword>
<dbReference type="InterPro" id="IPR001085">
    <property type="entry name" value="Ser_HO-MeTrfase"/>
</dbReference>
<dbReference type="PIRSF" id="PIRSF000412">
    <property type="entry name" value="SHMT"/>
    <property type="match status" value="1"/>
</dbReference>
<accession>A0A023BDC0</accession>
<dbReference type="InterPro" id="IPR039429">
    <property type="entry name" value="SHMT-like_dom"/>
</dbReference>
<comment type="function">
    <text evidence="8">Interconversion of serine and glycine.</text>
</comment>
<dbReference type="eggNOG" id="KOG2467">
    <property type="taxonomic scope" value="Eukaryota"/>
</dbReference>
<keyword evidence="5 8" id="KW-0808">Transferase</keyword>
<dbReference type="InterPro" id="IPR015421">
    <property type="entry name" value="PyrdxlP-dep_Trfase_major"/>
</dbReference>
<dbReference type="GO" id="GO:0030170">
    <property type="term" value="F:pyridoxal phosphate binding"/>
    <property type="evidence" value="ECO:0007669"/>
    <property type="project" value="InterPro"/>
</dbReference>
<protein>
    <recommendedName>
        <fullName evidence="8">Serine hydroxymethyltransferase</fullName>
        <ecNumber evidence="8">2.1.2.1</ecNumber>
    </recommendedName>
</protein>
<dbReference type="PANTHER" id="PTHR11680">
    <property type="entry name" value="SERINE HYDROXYMETHYLTRANSFERASE"/>
    <property type="match status" value="1"/>
</dbReference>
<evidence type="ECO:0000313" key="10">
    <source>
        <dbReference type="EMBL" id="EZG87067.1"/>
    </source>
</evidence>
<feature type="domain" description="Serine hydroxymethyltransferase-like" evidence="9">
    <location>
        <begin position="21"/>
        <end position="402"/>
    </location>
</feature>
<keyword evidence="4 8" id="KW-0554">One-carbon metabolism</keyword>
<evidence type="ECO:0000313" key="11">
    <source>
        <dbReference type="Proteomes" id="UP000019763"/>
    </source>
</evidence>
<dbReference type="Pfam" id="PF00464">
    <property type="entry name" value="SHMT"/>
    <property type="match status" value="1"/>
</dbReference>
<reference evidence="10" key="1">
    <citation type="submission" date="2013-12" db="EMBL/GenBank/DDBJ databases">
        <authorList>
            <person name="Omoto C.K."/>
            <person name="Sibley D."/>
            <person name="Venepally P."/>
            <person name="Hadjithomas M."/>
            <person name="Karamycheva S."/>
            <person name="Brunk B."/>
            <person name="Roos D."/>
            <person name="Caler E."/>
            <person name="Lorenzi H."/>
        </authorList>
    </citation>
    <scope>NUCLEOTIDE SEQUENCE</scope>
</reference>
<gene>
    <name evidence="10" type="ORF">GNI_008320</name>
</gene>
<comment type="cofactor">
    <cofactor evidence="1 7 8">
        <name>pyridoxal 5'-phosphate</name>
        <dbReference type="ChEBI" id="CHEBI:597326"/>
    </cofactor>
</comment>
<evidence type="ECO:0000256" key="6">
    <source>
        <dbReference type="ARBA" id="ARBA00022898"/>
    </source>
</evidence>
<comment type="catalytic activity">
    <reaction evidence="8">
        <text>(6R)-5,10-methylene-5,6,7,8-tetrahydrofolate + glycine + H2O = (6S)-5,6,7,8-tetrahydrofolate + L-serine</text>
        <dbReference type="Rhea" id="RHEA:15481"/>
        <dbReference type="ChEBI" id="CHEBI:15377"/>
        <dbReference type="ChEBI" id="CHEBI:15636"/>
        <dbReference type="ChEBI" id="CHEBI:33384"/>
        <dbReference type="ChEBI" id="CHEBI:57305"/>
        <dbReference type="ChEBI" id="CHEBI:57453"/>
        <dbReference type="EC" id="2.1.2.1"/>
    </reaction>
</comment>
<evidence type="ECO:0000256" key="1">
    <source>
        <dbReference type="ARBA" id="ARBA00001933"/>
    </source>
</evidence>
<comment type="caution">
    <text evidence="10">The sequence shown here is derived from an EMBL/GenBank/DDBJ whole genome shotgun (WGS) entry which is preliminary data.</text>
</comment>
<dbReference type="HAMAP" id="MF_00051">
    <property type="entry name" value="SHMT"/>
    <property type="match status" value="1"/>
</dbReference>
<dbReference type="GeneID" id="22910572"/>
<dbReference type="PANTHER" id="PTHR11680:SF35">
    <property type="entry name" value="SERINE HYDROXYMETHYLTRANSFERASE 1"/>
    <property type="match status" value="1"/>
</dbReference>
<dbReference type="EC" id="2.1.2.1" evidence="8"/>
<evidence type="ECO:0000256" key="2">
    <source>
        <dbReference type="ARBA" id="ARBA00004777"/>
    </source>
</evidence>
<sequence length="454" mass="49638">MLTSTAINAPTNTVARVSESLSTFDPALFSIIQAERINQNRCCSLIASENYTPKYCNDALSSCLSMKYSEGYPGDRYYAGNQFIDQIERLCQNRALEAFNLDKKVWGVNVQSLSGTPANFAVYTALLSPGSRILYLDLPHGGHLSHGFGQGRVSATGRYFDCAPYALDPKTELIDYDVLAKKAKEFKPHLIVAGYSAYPRLLDYARFREIADSVGAILHADIAHIAGMMSAGIIPSAFPYCDVVTTTTHKTLRGPRGALIFTRKPLDKAVDKAVFPGCQGGPHNHTIAAIAAAMKACKDPEFVQYQKLVLSNAQALAETLRTRQLRLVTGGTDNHLLLADLGNKGVSGNQAEKALETVHIITNKNSTLRDKGAKNPNGLRIGTPAMTTRGMEEKGFKTIGNLLCDALEVSAKYSGSKLPKFVEKCQNDPTLLRIRQEVTNLLHHFPNVKSTLWQ</sequence>
<dbReference type="InterPro" id="IPR019798">
    <property type="entry name" value="Ser_HO-MeTrfase_PLP_BS"/>
</dbReference>
<evidence type="ECO:0000256" key="8">
    <source>
        <dbReference type="RuleBase" id="RU000585"/>
    </source>
</evidence>
<dbReference type="GO" id="GO:0035999">
    <property type="term" value="P:tetrahydrofolate interconversion"/>
    <property type="evidence" value="ECO:0007669"/>
    <property type="project" value="UniProtKB-UniPathway"/>
</dbReference>
<dbReference type="OrthoDB" id="10265628at2759"/>
<keyword evidence="6 7" id="KW-0663">Pyridoxal phosphate</keyword>
<dbReference type="SUPFAM" id="SSF53383">
    <property type="entry name" value="PLP-dependent transferases"/>
    <property type="match status" value="1"/>
</dbReference>
<dbReference type="CDD" id="cd00378">
    <property type="entry name" value="SHMT"/>
    <property type="match status" value="1"/>
</dbReference>
<dbReference type="GO" id="GO:0005739">
    <property type="term" value="C:mitochondrion"/>
    <property type="evidence" value="ECO:0007669"/>
    <property type="project" value="TreeGrafter"/>
</dbReference>
<dbReference type="GO" id="GO:0004372">
    <property type="term" value="F:glycine hydroxymethyltransferase activity"/>
    <property type="evidence" value="ECO:0007669"/>
    <property type="project" value="UniProtKB-EC"/>
</dbReference>
<evidence type="ECO:0000256" key="4">
    <source>
        <dbReference type="ARBA" id="ARBA00022563"/>
    </source>
</evidence>
<dbReference type="EMBL" id="AFNH02000062">
    <property type="protein sequence ID" value="EZG87067.1"/>
    <property type="molecule type" value="Genomic_DNA"/>
</dbReference>
<dbReference type="UniPathway" id="UPA00193"/>
<dbReference type="OMA" id="TQPFFSQ"/>
<dbReference type="GO" id="GO:0019264">
    <property type="term" value="P:glycine biosynthetic process from serine"/>
    <property type="evidence" value="ECO:0007669"/>
    <property type="project" value="InterPro"/>
</dbReference>
<dbReference type="InterPro" id="IPR049943">
    <property type="entry name" value="Ser_HO-MeTrfase-like"/>
</dbReference>
<evidence type="ECO:0000259" key="9">
    <source>
        <dbReference type="Pfam" id="PF00464"/>
    </source>
</evidence>
<dbReference type="GO" id="GO:0008168">
    <property type="term" value="F:methyltransferase activity"/>
    <property type="evidence" value="ECO:0007669"/>
    <property type="project" value="UniProtKB-KW"/>
</dbReference>
<proteinExistence type="inferred from homology"/>
<feature type="modified residue" description="N6-(pyridoxal phosphate)lysine" evidence="7">
    <location>
        <position position="250"/>
    </location>
</feature>
<evidence type="ECO:0000256" key="5">
    <source>
        <dbReference type="ARBA" id="ARBA00022679"/>
    </source>
</evidence>
<comment type="similarity">
    <text evidence="3 8">Belongs to the SHMT family.</text>
</comment>